<proteinExistence type="inferred from homology"/>
<evidence type="ECO:0008006" key="5">
    <source>
        <dbReference type="Google" id="ProtNLM"/>
    </source>
</evidence>
<dbReference type="PANTHER" id="PTHR42928:SF5">
    <property type="entry name" value="BLR1237 PROTEIN"/>
    <property type="match status" value="1"/>
</dbReference>
<protein>
    <recommendedName>
        <fullName evidence="5">Tripartite tricarboxylate transporter substrate binding protein</fullName>
    </recommendedName>
</protein>
<dbReference type="AlphaFoldDB" id="A0A6S7DQX3"/>
<dbReference type="EMBL" id="CADILG010000003">
    <property type="protein sequence ID" value="CAB3832041.1"/>
    <property type="molecule type" value="Genomic_DNA"/>
</dbReference>
<dbReference type="Proteomes" id="UP000494117">
    <property type="component" value="Unassembled WGS sequence"/>
</dbReference>
<keyword evidence="2" id="KW-0732">Signal</keyword>
<dbReference type="Pfam" id="PF03401">
    <property type="entry name" value="TctC"/>
    <property type="match status" value="1"/>
</dbReference>
<dbReference type="Gene3D" id="3.40.190.10">
    <property type="entry name" value="Periplasmic binding protein-like II"/>
    <property type="match status" value="1"/>
</dbReference>
<gene>
    <name evidence="3" type="ORF">LMG26858_00747</name>
</gene>
<feature type="signal peptide" evidence="2">
    <location>
        <begin position="1"/>
        <end position="40"/>
    </location>
</feature>
<evidence type="ECO:0000313" key="4">
    <source>
        <dbReference type="Proteomes" id="UP000494117"/>
    </source>
</evidence>
<dbReference type="PIRSF" id="PIRSF017082">
    <property type="entry name" value="YflP"/>
    <property type="match status" value="1"/>
</dbReference>
<feature type="chain" id="PRO_5028809579" description="Tripartite tricarboxylate transporter substrate binding protein" evidence="2">
    <location>
        <begin position="41"/>
        <end position="339"/>
    </location>
</feature>
<evidence type="ECO:0000256" key="1">
    <source>
        <dbReference type="ARBA" id="ARBA00006987"/>
    </source>
</evidence>
<dbReference type="CDD" id="cd13578">
    <property type="entry name" value="PBP2_Bug27"/>
    <property type="match status" value="1"/>
</dbReference>
<sequence>MTITCLGSVRGHPARPARLAFAALALLAGALGLAAQPARAADYPERPIKMIVPFGPGTTTDTVARMMGDAMAKSLGQPVIVENKAGAGGSIGTEFVARSPADGYTIVMGTVGTHAINKALYPKLGYDPLRDFTPVAMVGSTPTLLVVAAGSPIRDLKDLAAAAAKPGGISFASAGTGTSGHLAGELLKSRLGGTMVHIPYKEGSQALTDVMSGQAQFMFYHPIAVLPHIKAGKLRALGTSGMRRSASAPEVPTIAEQLGGNFDLQAWFMIYAPAATPAPVLQKLRDAAAAALANPDITAKLEVQGVERNSVPMADIDKFGQDELAKWSDLIKQSGAQAN</sequence>
<dbReference type="InterPro" id="IPR005064">
    <property type="entry name" value="BUG"/>
</dbReference>
<dbReference type="Gene3D" id="3.40.190.150">
    <property type="entry name" value="Bordetella uptake gene, domain 1"/>
    <property type="match status" value="1"/>
</dbReference>
<reference evidence="3 4" key="1">
    <citation type="submission" date="2020-04" db="EMBL/GenBank/DDBJ databases">
        <authorList>
            <person name="De Canck E."/>
        </authorList>
    </citation>
    <scope>NUCLEOTIDE SEQUENCE [LARGE SCALE GENOMIC DNA]</scope>
    <source>
        <strain evidence="3 4">LMG 26858</strain>
    </source>
</reference>
<evidence type="ECO:0000256" key="2">
    <source>
        <dbReference type="SAM" id="SignalP"/>
    </source>
</evidence>
<accession>A0A6S7DQX3</accession>
<dbReference type="InterPro" id="IPR042100">
    <property type="entry name" value="Bug_dom1"/>
</dbReference>
<name>A0A6S7DQX3_9BURK</name>
<evidence type="ECO:0000313" key="3">
    <source>
        <dbReference type="EMBL" id="CAB3832041.1"/>
    </source>
</evidence>
<organism evidence="3 4">
    <name type="scientific">Achromobacter anxifer</name>
    <dbReference type="NCBI Taxonomy" id="1287737"/>
    <lineage>
        <taxon>Bacteria</taxon>
        <taxon>Pseudomonadati</taxon>
        <taxon>Pseudomonadota</taxon>
        <taxon>Betaproteobacteria</taxon>
        <taxon>Burkholderiales</taxon>
        <taxon>Alcaligenaceae</taxon>
        <taxon>Achromobacter</taxon>
    </lineage>
</organism>
<dbReference type="PANTHER" id="PTHR42928">
    <property type="entry name" value="TRICARBOXYLATE-BINDING PROTEIN"/>
    <property type="match status" value="1"/>
</dbReference>
<dbReference type="RefSeq" id="WP_175205637.1">
    <property type="nucleotide sequence ID" value="NZ_CADILG010000003.1"/>
</dbReference>
<dbReference type="SUPFAM" id="SSF53850">
    <property type="entry name" value="Periplasmic binding protein-like II"/>
    <property type="match status" value="1"/>
</dbReference>
<keyword evidence="4" id="KW-1185">Reference proteome</keyword>
<comment type="similarity">
    <text evidence="1">Belongs to the UPF0065 (bug) family.</text>
</comment>